<keyword evidence="2" id="KW-0560">Oxidoreductase</keyword>
<dbReference type="Pfam" id="PF00106">
    <property type="entry name" value="adh_short"/>
    <property type="match status" value="1"/>
</dbReference>
<feature type="non-terminal residue" evidence="4">
    <location>
        <position position="1"/>
    </location>
</feature>
<dbReference type="PANTHER" id="PTHR24320">
    <property type="entry name" value="RETINOL DEHYDROGENASE"/>
    <property type="match status" value="1"/>
</dbReference>
<feature type="region of interest" description="Disordered" evidence="3">
    <location>
        <begin position="1"/>
        <end position="97"/>
    </location>
</feature>
<gene>
    <name evidence="4" type="ORF">CR201_G0050924</name>
</gene>
<dbReference type="GO" id="GO:0010508">
    <property type="term" value="P:positive regulation of autophagy"/>
    <property type="evidence" value="ECO:0007669"/>
    <property type="project" value="TreeGrafter"/>
</dbReference>
<evidence type="ECO:0000256" key="2">
    <source>
        <dbReference type="ARBA" id="ARBA00023002"/>
    </source>
</evidence>
<dbReference type="GO" id="GO:0016491">
    <property type="term" value="F:oxidoreductase activity"/>
    <property type="evidence" value="ECO:0007669"/>
    <property type="project" value="UniProtKB-KW"/>
</dbReference>
<feature type="compositionally biased region" description="Pro residues" evidence="3">
    <location>
        <begin position="87"/>
        <end position="97"/>
    </location>
</feature>
<evidence type="ECO:0000256" key="1">
    <source>
        <dbReference type="ARBA" id="ARBA00006484"/>
    </source>
</evidence>
<dbReference type="EMBL" id="NDHI03003693">
    <property type="protein sequence ID" value="PNJ07783.1"/>
    <property type="molecule type" value="Genomic_DNA"/>
</dbReference>
<name>A0A2J8RGY4_PONAB</name>
<feature type="compositionally biased region" description="Low complexity" evidence="3">
    <location>
        <begin position="24"/>
        <end position="40"/>
    </location>
</feature>
<dbReference type="SUPFAM" id="SSF51735">
    <property type="entry name" value="NAD(P)-binding Rossmann-fold domains"/>
    <property type="match status" value="1"/>
</dbReference>
<dbReference type="InterPro" id="IPR002347">
    <property type="entry name" value="SDR_fam"/>
</dbReference>
<organism evidence="4">
    <name type="scientific">Pongo abelii</name>
    <name type="common">Sumatran orangutan</name>
    <name type="synonym">Pongo pygmaeus abelii</name>
    <dbReference type="NCBI Taxonomy" id="9601"/>
    <lineage>
        <taxon>Eukaryota</taxon>
        <taxon>Metazoa</taxon>
        <taxon>Chordata</taxon>
        <taxon>Craniata</taxon>
        <taxon>Vertebrata</taxon>
        <taxon>Euteleostomi</taxon>
        <taxon>Mammalia</taxon>
        <taxon>Eutheria</taxon>
        <taxon>Euarchontoglires</taxon>
        <taxon>Primates</taxon>
        <taxon>Haplorrhini</taxon>
        <taxon>Catarrhini</taxon>
        <taxon>Hominidae</taxon>
        <taxon>Pongo</taxon>
    </lineage>
</organism>
<dbReference type="InterPro" id="IPR036291">
    <property type="entry name" value="NAD(P)-bd_dom_sf"/>
</dbReference>
<dbReference type="GO" id="GO:0005576">
    <property type="term" value="C:extracellular region"/>
    <property type="evidence" value="ECO:0007669"/>
    <property type="project" value="TreeGrafter"/>
</dbReference>
<sequence>ARPRPTLPSPRVWPPRLSRVGLQPSSPRAAAPPRTLTPPGHGRGPGGSHAPRPRPQAALPAPCGRPVTARPRQAPEGRSGCPGDLDPYPPQVFPPQPDRVAIVTGGTDGIGYCTAKHLARLGMHVIIAGNNDSKAKQVVSKIKEETLNDKET</sequence>
<evidence type="ECO:0000256" key="3">
    <source>
        <dbReference type="SAM" id="MobiDB-lite"/>
    </source>
</evidence>
<accession>A0A2J8RGY4</accession>
<feature type="compositionally biased region" description="Pro residues" evidence="3">
    <location>
        <begin position="1"/>
        <end position="13"/>
    </location>
</feature>
<protein>
    <submittedName>
        <fullName evidence="4">DHRSX isoform 6</fullName>
    </submittedName>
</protein>
<proteinExistence type="inferred from homology"/>
<comment type="caution">
    <text evidence="4">The sequence shown here is derived from an EMBL/GenBank/DDBJ whole genome shotgun (WGS) entry which is preliminary data.</text>
</comment>
<comment type="similarity">
    <text evidence="1">Belongs to the short-chain dehydrogenases/reductases (SDR) family.</text>
</comment>
<dbReference type="PANTHER" id="PTHR24320:SF264">
    <property type="entry name" value="DEHYDROGENASE_REDUCTASE SDR FAMILY MEMBER ON CHROMOSOME X"/>
    <property type="match status" value="1"/>
</dbReference>
<dbReference type="AlphaFoldDB" id="A0A2J8RGY4"/>
<evidence type="ECO:0000313" key="4">
    <source>
        <dbReference type="EMBL" id="PNJ07783.1"/>
    </source>
</evidence>
<dbReference type="Gene3D" id="3.40.50.720">
    <property type="entry name" value="NAD(P)-binding Rossmann-like Domain"/>
    <property type="match status" value="1"/>
</dbReference>
<reference evidence="4" key="1">
    <citation type="submission" date="2017-12" db="EMBL/GenBank/DDBJ databases">
        <title>High-resolution comparative analysis of great ape genomes.</title>
        <authorList>
            <person name="Pollen A."/>
            <person name="Hastie A."/>
            <person name="Hormozdiari F."/>
            <person name="Dougherty M."/>
            <person name="Liu R."/>
            <person name="Chaisson M."/>
            <person name="Hoppe E."/>
            <person name="Hill C."/>
            <person name="Pang A."/>
            <person name="Hillier L."/>
            <person name="Baker C."/>
            <person name="Armstrong J."/>
            <person name="Shendure J."/>
            <person name="Paten B."/>
            <person name="Wilson R."/>
            <person name="Chao H."/>
            <person name="Schneider V."/>
            <person name="Ventura M."/>
            <person name="Kronenberg Z."/>
            <person name="Murali S."/>
            <person name="Gordon D."/>
            <person name="Cantsilieris S."/>
            <person name="Munson K."/>
            <person name="Nelson B."/>
            <person name="Raja A."/>
            <person name="Underwood J."/>
            <person name="Diekhans M."/>
            <person name="Fiddes I."/>
            <person name="Haussler D."/>
            <person name="Eichler E."/>
        </authorList>
    </citation>
    <scope>NUCLEOTIDE SEQUENCE [LARGE SCALE GENOMIC DNA]</scope>
    <source>
        <strain evidence="4">Susie</strain>
    </source>
</reference>